<evidence type="ECO:0000313" key="1">
    <source>
        <dbReference type="EMBL" id="KAI8537964.1"/>
    </source>
</evidence>
<sequence length="109" mass="12281">MTSPLKTNKEKGKEEAKLNASSKRLRKMVANVRKALSRTAPAIDGKNKCEMNLKTNRFDKSHPPKRNANKLKFSSAEGKIDLVLDLIMFEGNNVKEKITEKAKKEISQP</sequence>
<gene>
    <name evidence="1" type="ORF">RHMOL_Rhmol09G0064100</name>
</gene>
<proteinExistence type="predicted"/>
<reference evidence="1" key="1">
    <citation type="submission" date="2022-02" db="EMBL/GenBank/DDBJ databases">
        <title>Plant Genome Project.</title>
        <authorList>
            <person name="Zhang R.-G."/>
        </authorList>
    </citation>
    <scope>NUCLEOTIDE SEQUENCE</scope>
    <source>
        <strain evidence="1">AT1</strain>
    </source>
</reference>
<dbReference type="EMBL" id="CM046396">
    <property type="protein sequence ID" value="KAI8537964.1"/>
    <property type="molecule type" value="Genomic_DNA"/>
</dbReference>
<accession>A0ACC0MBK6</accession>
<protein>
    <submittedName>
        <fullName evidence="1">Uncharacterized protein</fullName>
    </submittedName>
</protein>
<keyword evidence="2" id="KW-1185">Reference proteome</keyword>
<comment type="caution">
    <text evidence="1">The sequence shown here is derived from an EMBL/GenBank/DDBJ whole genome shotgun (WGS) entry which is preliminary data.</text>
</comment>
<evidence type="ECO:0000313" key="2">
    <source>
        <dbReference type="Proteomes" id="UP001062846"/>
    </source>
</evidence>
<name>A0ACC0MBK6_RHOML</name>
<organism evidence="1 2">
    <name type="scientific">Rhododendron molle</name>
    <name type="common">Chinese azalea</name>
    <name type="synonym">Azalea mollis</name>
    <dbReference type="NCBI Taxonomy" id="49168"/>
    <lineage>
        <taxon>Eukaryota</taxon>
        <taxon>Viridiplantae</taxon>
        <taxon>Streptophyta</taxon>
        <taxon>Embryophyta</taxon>
        <taxon>Tracheophyta</taxon>
        <taxon>Spermatophyta</taxon>
        <taxon>Magnoliopsida</taxon>
        <taxon>eudicotyledons</taxon>
        <taxon>Gunneridae</taxon>
        <taxon>Pentapetalae</taxon>
        <taxon>asterids</taxon>
        <taxon>Ericales</taxon>
        <taxon>Ericaceae</taxon>
        <taxon>Ericoideae</taxon>
        <taxon>Rhodoreae</taxon>
        <taxon>Rhododendron</taxon>
    </lineage>
</organism>
<dbReference type="Proteomes" id="UP001062846">
    <property type="component" value="Chromosome 9"/>
</dbReference>